<dbReference type="PROSITE" id="PS50921">
    <property type="entry name" value="ANTAR"/>
    <property type="match status" value="1"/>
</dbReference>
<gene>
    <name evidence="3" type="ORF">PS467_21965</name>
</gene>
<dbReference type="SUPFAM" id="SSF52172">
    <property type="entry name" value="CheY-like"/>
    <property type="match status" value="1"/>
</dbReference>
<dbReference type="RefSeq" id="WP_311036700.1">
    <property type="nucleotide sequence ID" value="NZ_CP117522.1"/>
</dbReference>
<proteinExistence type="predicted"/>
<evidence type="ECO:0000256" key="1">
    <source>
        <dbReference type="SAM" id="MobiDB-lite"/>
    </source>
</evidence>
<sequence length="130" mass="14151">MSTVPGHARTVGAVGPAAAHRGKRRRGRDASRRETRLAAEVAQLAEETAQLREAMASRPVIDQARGMVMAMVPCPAETAWEVLVETSQHTNTKLRDVATQLVATTERRRLAPEVEKAMAAAFRRHRSGSA</sequence>
<reference evidence="3 4" key="1">
    <citation type="submission" date="2023-02" db="EMBL/GenBank/DDBJ databases">
        <title>Streptomyces sp. SCA4-21 with antifungal activity against Fusarium oxysporum f. sp. cubense, Streptomyces sp. SCA2-17 with antifungal activity against Fusarium oxysporum f. sp. cubense.</title>
        <authorList>
            <person name="Qi D."/>
        </authorList>
    </citation>
    <scope>NUCLEOTIDE SEQUENCE [LARGE SCALE GENOMIC DNA]</scope>
    <source>
        <strain evidence="3 4">SCA4-21</strain>
    </source>
</reference>
<feature type="domain" description="ANTAR" evidence="2">
    <location>
        <begin position="41"/>
        <end position="102"/>
    </location>
</feature>
<feature type="region of interest" description="Disordered" evidence="1">
    <location>
        <begin position="1"/>
        <end position="36"/>
    </location>
</feature>
<keyword evidence="4" id="KW-1185">Reference proteome</keyword>
<dbReference type="Pfam" id="PF03861">
    <property type="entry name" value="ANTAR"/>
    <property type="match status" value="1"/>
</dbReference>
<dbReference type="EMBL" id="CP117522">
    <property type="protein sequence ID" value="WNE97808.1"/>
    <property type="molecule type" value="Genomic_DNA"/>
</dbReference>
<evidence type="ECO:0000313" key="3">
    <source>
        <dbReference type="EMBL" id="WNE97808.1"/>
    </source>
</evidence>
<dbReference type="SMART" id="SM01012">
    <property type="entry name" value="ANTAR"/>
    <property type="match status" value="1"/>
</dbReference>
<organism evidence="3 4">
    <name type="scientific">Streptomyces luomodiensis</name>
    <dbReference type="NCBI Taxonomy" id="3026192"/>
    <lineage>
        <taxon>Bacteria</taxon>
        <taxon>Bacillati</taxon>
        <taxon>Actinomycetota</taxon>
        <taxon>Actinomycetes</taxon>
        <taxon>Kitasatosporales</taxon>
        <taxon>Streptomycetaceae</taxon>
        <taxon>Streptomyces</taxon>
    </lineage>
</organism>
<accession>A0ABY9UZ69</accession>
<protein>
    <submittedName>
        <fullName evidence="3">ANTAR domain-containing protein</fullName>
    </submittedName>
</protein>
<dbReference type="InterPro" id="IPR011006">
    <property type="entry name" value="CheY-like_superfamily"/>
</dbReference>
<evidence type="ECO:0000313" key="4">
    <source>
        <dbReference type="Proteomes" id="UP001305606"/>
    </source>
</evidence>
<dbReference type="Gene3D" id="1.10.10.10">
    <property type="entry name" value="Winged helix-like DNA-binding domain superfamily/Winged helix DNA-binding domain"/>
    <property type="match status" value="1"/>
</dbReference>
<dbReference type="Proteomes" id="UP001305606">
    <property type="component" value="Chromosome"/>
</dbReference>
<evidence type="ECO:0000259" key="2">
    <source>
        <dbReference type="PROSITE" id="PS50921"/>
    </source>
</evidence>
<dbReference type="InterPro" id="IPR005561">
    <property type="entry name" value="ANTAR"/>
</dbReference>
<dbReference type="InterPro" id="IPR036388">
    <property type="entry name" value="WH-like_DNA-bd_sf"/>
</dbReference>
<name>A0ABY9UZ69_9ACTN</name>